<comment type="caution">
    <text evidence="3">The sequence shown here is derived from an EMBL/GenBank/DDBJ whole genome shotgun (WGS) entry which is preliminary data.</text>
</comment>
<dbReference type="Gene3D" id="3.30.70.330">
    <property type="match status" value="2"/>
</dbReference>
<accession>A0AAD8SF48</accession>
<dbReference type="EMBL" id="JAUUTY010000004">
    <property type="protein sequence ID" value="KAK1650053.1"/>
    <property type="molecule type" value="Genomic_DNA"/>
</dbReference>
<dbReference type="Proteomes" id="UP001231189">
    <property type="component" value="Unassembled WGS sequence"/>
</dbReference>
<keyword evidence="1" id="KW-0694">RNA-binding</keyword>
<dbReference type="Pfam" id="PF00076">
    <property type="entry name" value="RRM_1"/>
    <property type="match status" value="1"/>
</dbReference>
<evidence type="ECO:0000313" key="4">
    <source>
        <dbReference type="Proteomes" id="UP001231189"/>
    </source>
</evidence>
<dbReference type="InterPro" id="IPR000504">
    <property type="entry name" value="RRM_dom"/>
</dbReference>
<protein>
    <recommendedName>
        <fullName evidence="2">RRM domain-containing protein</fullName>
    </recommendedName>
</protein>
<gene>
    <name evidence="3" type="ORF">QYE76_067858</name>
</gene>
<dbReference type="AlphaFoldDB" id="A0AAD8SF48"/>
<dbReference type="PROSITE" id="PS50102">
    <property type="entry name" value="RRM"/>
    <property type="match status" value="1"/>
</dbReference>
<dbReference type="InterPro" id="IPR035979">
    <property type="entry name" value="RBD_domain_sf"/>
</dbReference>
<keyword evidence="4" id="KW-1185">Reference proteome</keyword>
<evidence type="ECO:0000256" key="1">
    <source>
        <dbReference type="PROSITE-ProRule" id="PRU00176"/>
    </source>
</evidence>
<dbReference type="GO" id="GO:0003723">
    <property type="term" value="F:RNA binding"/>
    <property type="evidence" value="ECO:0007669"/>
    <property type="project" value="UniProtKB-UniRule"/>
</dbReference>
<evidence type="ECO:0000259" key="2">
    <source>
        <dbReference type="PROSITE" id="PS50102"/>
    </source>
</evidence>
<organism evidence="3 4">
    <name type="scientific">Lolium multiflorum</name>
    <name type="common">Italian ryegrass</name>
    <name type="synonym">Lolium perenne subsp. multiflorum</name>
    <dbReference type="NCBI Taxonomy" id="4521"/>
    <lineage>
        <taxon>Eukaryota</taxon>
        <taxon>Viridiplantae</taxon>
        <taxon>Streptophyta</taxon>
        <taxon>Embryophyta</taxon>
        <taxon>Tracheophyta</taxon>
        <taxon>Spermatophyta</taxon>
        <taxon>Magnoliopsida</taxon>
        <taxon>Liliopsida</taxon>
        <taxon>Poales</taxon>
        <taxon>Poaceae</taxon>
        <taxon>BOP clade</taxon>
        <taxon>Pooideae</taxon>
        <taxon>Poodae</taxon>
        <taxon>Poeae</taxon>
        <taxon>Poeae Chloroplast Group 2 (Poeae type)</taxon>
        <taxon>Loliodinae</taxon>
        <taxon>Loliinae</taxon>
        <taxon>Lolium</taxon>
    </lineage>
</organism>
<reference evidence="3" key="1">
    <citation type="submission" date="2023-07" db="EMBL/GenBank/DDBJ databases">
        <title>A chromosome-level genome assembly of Lolium multiflorum.</title>
        <authorList>
            <person name="Chen Y."/>
            <person name="Copetti D."/>
            <person name="Kolliker R."/>
            <person name="Studer B."/>
        </authorList>
    </citation>
    <scope>NUCLEOTIDE SEQUENCE</scope>
    <source>
        <strain evidence="3">02402/16</strain>
        <tissue evidence="3">Leaf</tissue>
    </source>
</reference>
<feature type="domain" description="RRM" evidence="2">
    <location>
        <begin position="204"/>
        <end position="280"/>
    </location>
</feature>
<evidence type="ECO:0000313" key="3">
    <source>
        <dbReference type="EMBL" id="KAK1650053.1"/>
    </source>
</evidence>
<dbReference type="InterPro" id="IPR012677">
    <property type="entry name" value="Nucleotide-bd_a/b_plait_sf"/>
</dbReference>
<sequence length="361" mass="41206">MLTRKDLEMPWWKNHKGFIQLANHRQGSFLNPRLVSTMNGRTFVESRRKKRKVSPEIQVQEKLPKRTRVASFDMAHDVEHDQVKKVFTEAGEVISFDFYRYAMWWDEAFLIPSSDELFLWTAHLSLGCEQAWQKRLVTVQGPVVYAYSAERYGVTEAIYRLTGLDLMGRPLKLQWLSLNIQALGRDLPSPGKNLPVHLRMTICVKAFDSSLDVETIRSILKEHFECHGRLKTLNTPVNSDNTSTGKAYVRFASLIAFRSALKLHGSILRGHKLCVTEWPEFPWYREERSKTISEGDAGLAGQHAANASSGTQELLHATTRNTPIPLKLLQSSCEVPVLQKGPNWHTASRGKRTVFMESNDD</sequence>
<name>A0AAD8SF48_LOLMU</name>
<proteinExistence type="predicted"/>
<dbReference type="SUPFAM" id="SSF54928">
    <property type="entry name" value="RNA-binding domain, RBD"/>
    <property type="match status" value="1"/>
</dbReference>